<gene>
    <name evidence="7" type="ORF">GHO37_25990</name>
</gene>
<dbReference type="PANTHER" id="PTHR43791">
    <property type="entry name" value="PERMEASE-RELATED"/>
    <property type="match status" value="1"/>
</dbReference>
<dbReference type="PANTHER" id="PTHR43791:SF100">
    <property type="entry name" value="SUGAR TRANSPORTER"/>
    <property type="match status" value="1"/>
</dbReference>
<reference evidence="7 8" key="1">
    <citation type="submission" date="2019-10" db="EMBL/GenBank/DDBJ databases">
        <title>Evaluation of single-gene subtyping targets for Pseudomonas.</title>
        <authorList>
            <person name="Reichler S.J."/>
            <person name="Orsi R.H."/>
            <person name="Wiedmann M."/>
            <person name="Martin N.H."/>
            <person name="Murphy S.I."/>
        </authorList>
    </citation>
    <scope>NUCLEOTIDE SEQUENCE [LARGE SCALE GENOMIC DNA]</scope>
    <source>
        <strain evidence="7 8">FSL R10-2932</strain>
    </source>
</reference>
<dbReference type="Gene3D" id="1.20.1250.20">
    <property type="entry name" value="MFS general substrate transporter like domains"/>
    <property type="match status" value="1"/>
</dbReference>
<feature type="domain" description="Major facilitator superfamily (MFS) profile" evidence="6">
    <location>
        <begin position="59"/>
        <end position="243"/>
    </location>
</feature>
<proteinExistence type="predicted"/>
<dbReference type="Pfam" id="PF07690">
    <property type="entry name" value="MFS_1"/>
    <property type="match status" value="1"/>
</dbReference>
<dbReference type="InterPro" id="IPR011701">
    <property type="entry name" value="MFS"/>
</dbReference>
<dbReference type="GO" id="GO:0022857">
    <property type="term" value="F:transmembrane transporter activity"/>
    <property type="evidence" value="ECO:0007669"/>
    <property type="project" value="InterPro"/>
</dbReference>
<keyword evidence="2" id="KW-0813">Transport</keyword>
<dbReference type="InterPro" id="IPR036259">
    <property type="entry name" value="MFS_trans_sf"/>
</dbReference>
<evidence type="ECO:0000259" key="6">
    <source>
        <dbReference type="PROSITE" id="PS50850"/>
    </source>
</evidence>
<dbReference type="Proteomes" id="UP000447574">
    <property type="component" value="Unassembled WGS sequence"/>
</dbReference>
<evidence type="ECO:0000256" key="2">
    <source>
        <dbReference type="ARBA" id="ARBA00022448"/>
    </source>
</evidence>
<keyword evidence="3" id="KW-0812">Transmembrane</keyword>
<dbReference type="EMBL" id="WIWF01000181">
    <property type="protein sequence ID" value="MQT77709.1"/>
    <property type="molecule type" value="Genomic_DNA"/>
</dbReference>
<dbReference type="SUPFAM" id="SSF103473">
    <property type="entry name" value="MFS general substrate transporter"/>
    <property type="match status" value="1"/>
</dbReference>
<evidence type="ECO:0000256" key="4">
    <source>
        <dbReference type="ARBA" id="ARBA00022989"/>
    </source>
</evidence>
<sequence>MQALCAFTYSGYQARSQDLLRRGKGIPTKAACQQCFPLEELKCRTLWKGSNQQPFPNTRFLMLGLIYFLIQVGSYGLNFWAPHLIRATGVDDAKVIGLLTAVPYVFGAITMITVGRLSDRSGGRRKYVAALLVLASIGFLGSGIFDKNPLLLVLSLGVMGAGVIAAIPAFWALPPMILTGATAAGGIALINTLGQFGGIVSPLLVSSVLEVSGSTTPALFMISATSLLCAFILMFGLPKSLHE</sequence>
<evidence type="ECO:0000313" key="7">
    <source>
        <dbReference type="EMBL" id="MQT77709.1"/>
    </source>
</evidence>
<name>A0A6A7ZD71_9PSED</name>
<evidence type="ECO:0000256" key="1">
    <source>
        <dbReference type="ARBA" id="ARBA00004141"/>
    </source>
</evidence>
<accession>A0A6A7ZD71</accession>
<comment type="caution">
    <text evidence="7">The sequence shown here is derived from an EMBL/GenBank/DDBJ whole genome shotgun (WGS) entry which is preliminary data.</text>
</comment>
<keyword evidence="4" id="KW-1133">Transmembrane helix</keyword>
<comment type="subcellular location">
    <subcellularLocation>
        <location evidence="1">Membrane</location>
        <topology evidence="1">Multi-pass membrane protein</topology>
    </subcellularLocation>
</comment>
<dbReference type="GO" id="GO:0005886">
    <property type="term" value="C:plasma membrane"/>
    <property type="evidence" value="ECO:0007669"/>
    <property type="project" value="TreeGrafter"/>
</dbReference>
<protein>
    <submittedName>
        <fullName evidence="7">MFS transporter</fullName>
    </submittedName>
</protein>
<dbReference type="AlphaFoldDB" id="A0A6A7ZD71"/>
<keyword evidence="5" id="KW-0472">Membrane</keyword>
<dbReference type="InterPro" id="IPR020846">
    <property type="entry name" value="MFS_dom"/>
</dbReference>
<evidence type="ECO:0000256" key="5">
    <source>
        <dbReference type="ARBA" id="ARBA00023136"/>
    </source>
</evidence>
<evidence type="ECO:0000256" key="3">
    <source>
        <dbReference type="ARBA" id="ARBA00022692"/>
    </source>
</evidence>
<dbReference type="PROSITE" id="PS50850">
    <property type="entry name" value="MFS"/>
    <property type="match status" value="1"/>
</dbReference>
<evidence type="ECO:0000313" key="8">
    <source>
        <dbReference type="Proteomes" id="UP000447574"/>
    </source>
</evidence>
<organism evidence="7 8">
    <name type="scientific">Pseudomonas helleri</name>
    <dbReference type="NCBI Taxonomy" id="1608996"/>
    <lineage>
        <taxon>Bacteria</taxon>
        <taxon>Pseudomonadati</taxon>
        <taxon>Pseudomonadota</taxon>
        <taxon>Gammaproteobacteria</taxon>
        <taxon>Pseudomonadales</taxon>
        <taxon>Pseudomonadaceae</taxon>
        <taxon>Pseudomonas</taxon>
    </lineage>
</organism>